<sequence>MTNHTQEQPAHAERMRDHWWWRPGWRAGRRFYTWHITFGDDTDLHELVKKYQAALDMSGVDLIPSEWLHLTMQGVGFTDEVDETDVKQIVQAARQRCADLAPFEVTFERPLVEPEAIMFRVAPAEPVRRLRAAIREAIADVWGADNVPEAEGFTPHVSLAYSNADGPAQPFIDALGSVQAEPVTVTLRAAHLIVLNRDERMYRWTTYATVPLGAD</sequence>
<dbReference type="STRING" id="1469144.LI90_3976"/>
<accession>A0A132MYN4</accession>
<dbReference type="EMBL" id="LAXD01000001">
    <property type="protein sequence ID" value="KWX02927.1"/>
    <property type="molecule type" value="Genomic_DNA"/>
</dbReference>
<dbReference type="RefSeq" id="WP_232778698.1">
    <property type="nucleotide sequence ID" value="NZ_CP171739.1"/>
</dbReference>
<dbReference type="PATRIC" id="fig|1469144.10.peg.4260"/>
<dbReference type="Proteomes" id="UP000070188">
    <property type="component" value="Unassembled WGS sequence"/>
</dbReference>
<evidence type="ECO:0000313" key="1">
    <source>
        <dbReference type="EMBL" id="KWX02927.1"/>
    </source>
</evidence>
<dbReference type="AlphaFoldDB" id="A0A132MYN4"/>
<dbReference type="Gene3D" id="3.90.1140.10">
    <property type="entry name" value="Cyclic phosphodiesterase"/>
    <property type="match status" value="1"/>
</dbReference>
<comment type="caution">
    <text evidence="1">The sequence shown here is derived from an EMBL/GenBank/DDBJ whole genome shotgun (WGS) entry which is preliminary data.</text>
</comment>
<dbReference type="SUPFAM" id="SSF55144">
    <property type="entry name" value="LigT-like"/>
    <property type="match status" value="1"/>
</dbReference>
<dbReference type="InterPro" id="IPR009097">
    <property type="entry name" value="Cyclic_Pdiesterase"/>
</dbReference>
<name>A0A132MYN4_9ACTN</name>
<dbReference type="Pfam" id="PF13563">
    <property type="entry name" value="2_5_RNA_ligase2"/>
    <property type="match status" value="1"/>
</dbReference>
<protein>
    <recommendedName>
        <fullName evidence="3">2'-5' RNA ligase</fullName>
    </recommendedName>
</protein>
<proteinExistence type="predicted"/>
<reference evidence="2" key="1">
    <citation type="submission" date="2015-04" db="EMBL/GenBank/DDBJ databases">
        <title>Physiological reanalysis, assessment of diazotrophy, and genome sequences of multiple isolates of Streptomyces thermoautotrophicus.</title>
        <authorList>
            <person name="MacKellar D.C."/>
            <person name="Lieber L."/>
            <person name="Norman J."/>
            <person name="Bolger A."/>
            <person name="Tobin C."/>
            <person name="Murray J.W."/>
            <person name="Chang R."/>
            <person name="Ford T."/>
            <person name="Nguyen P.Q."/>
            <person name="Woodward J."/>
            <person name="Permingeat H."/>
            <person name="Joshi N.S."/>
            <person name="Silver P.A."/>
            <person name="Usadel B."/>
            <person name="Rutherford A.W."/>
            <person name="Friesen M."/>
            <person name="Prell J."/>
        </authorList>
    </citation>
    <scope>NUCLEOTIDE SEQUENCE [LARGE SCALE GENOMIC DNA]</scope>
    <source>
        <strain evidence="2">H1</strain>
    </source>
</reference>
<evidence type="ECO:0008006" key="3">
    <source>
        <dbReference type="Google" id="ProtNLM"/>
    </source>
</evidence>
<gene>
    <name evidence="1" type="ORF">LI90_3976</name>
</gene>
<evidence type="ECO:0000313" key="2">
    <source>
        <dbReference type="Proteomes" id="UP000070188"/>
    </source>
</evidence>
<organism evidence="1 2">
    <name type="scientific">Carbonactinospora thermoautotrophica</name>
    <dbReference type="NCBI Taxonomy" id="1469144"/>
    <lineage>
        <taxon>Bacteria</taxon>
        <taxon>Bacillati</taxon>
        <taxon>Actinomycetota</taxon>
        <taxon>Actinomycetes</taxon>
        <taxon>Kitasatosporales</taxon>
        <taxon>Carbonactinosporaceae</taxon>
        <taxon>Carbonactinospora</taxon>
    </lineage>
</organism>
<keyword evidence="2" id="KW-1185">Reference proteome</keyword>